<organism evidence="17 18">
    <name type="scientific">Phlebotomus papatasi</name>
    <name type="common">Sandfly</name>
    <dbReference type="NCBI Taxonomy" id="29031"/>
    <lineage>
        <taxon>Eukaryota</taxon>
        <taxon>Metazoa</taxon>
        <taxon>Ecdysozoa</taxon>
        <taxon>Arthropoda</taxon>
        <taxon>Hexapoda</taxon>
        <taxon>Insecta</taxon>
        <taxon>Pterygota</taxon>
        <taxon>Neoptera</taxon>
        <taxon>Endopterygota</taxon>
        <taxon>Diptera</taxon>
        <taxon>Nematocera</taxon>
        <taxon>Psychodoidea</taxon>
        <taxon>Psychodidae</taxon>
        <taxon>Phlebotomus</taxon>
        <taxon>Phlebotomus</taxon>
    </lineage>
</organism>
<evidence type="ECO:0000313" key="18">
    <source>
        <dbReference type="Proteomes" id="UP000092462"/>
    </source>
</evidence>
<dbReference type="Gene3D" id="3.30.830.10">
    <property type="entry name" value="Metalloenzyme, LuxS/M16 peptidase-like"/>
    <property type="match status" value="4"/>
</dbReference>
<comment type="similarity">
    <text evidence="1 12">Belongs to the peptidase M16 family.</text>
</comment>
<dbReference type="Pfam" id="PF05193">
    <property type="entry name" value="Peptidase_M16_C"/>
    <property type="match status" value="1"/>
</dbReference>
<keyword evidence="6" id="KW-0482">Metalloprotease</keyword>
<proteinExistence type="inferred from homology"/>
<dbReference type="GO" id="GO:0005739">
    <property type="term" value="C:mitochondrion"/>
    <property type="evidence" value="ECO:0007669"/>
    <property type="project" value="TreeGrafter"/>
</dbReference>
<dbReference type="EMBL" id="AJVK01009458">
    <property type="status" value="NOT_ANNOTATED_CDS"/>
    <property type="molecule type" value="Genomic_DNA"/>
</dbReference>
<dbReference type="EC" id="3.4.24.56" evidence="8"/>
<evidence type="ECO:0000256" key="10">
    <source>
        <dbReference type="ARBA" id="ARBA00074992"/>
    </source>
</evidence>
<dbReference type="FunFam" id="3.30.830.10:FF:000003">
    <property type="entry name" value="Insulin-degrading enzyme"/>
    <property type="match status" value="1"/>
</dbReference>
<evidence type="ECO:0000256" key="3">
    <source>
        <dbReference type="ARBA" id="ARBA00022723"/>
    </source>
</evidence>
<evidence type="ECO:0000256" key="6">
    <source>
        <dbReference type="ARBA" id="ARBA00023049"/>
    </source>
</evidence>
<feature type="domain" description="Coenzyme PQQ synthesis protein F-like C-terminal lobe" evidence="16">
    <location>
        <begin position="821"/>
        <end position="919"/>
    </location>
</feature>
<evidence type="ECO:0000313" key="17">
    <source>
        <dbReference type="EnsemblMetazoa" id="PPAI000346-PA"/>
    </source>
</evidence>
<dbReference type="InterPro" id="IPR001431">
    <property type="entry name" value="Pept_M16_Zn_BS"/>
</dbReference>
<dbReference type="InterPro" id="IPR054734">
    <property type="entry name" value="PqqF-like_C_4"/>
</dbReference>
<evidence type="ECO:0000256" key="11">
    <source>
        <dbReference type="ARBA" id="ARBA00080349"/>
    </source>
</evidence>
<dbReference type="AlphaFoldDB" id="A0A1B0CZ24"/>
<evidence type="ECO:0000256" key="8">
    <source>
        <dbReference type="ARBA" id="ARBA00066874"/>
    </source>
</evidence>
<keyword evidence="2" id="KW-0645">Protease</keyword>
<evidence type="ECO:0000256" key="9">
    <source>
        <dbReference type="ARBA" id="ARBA00070422"/>
    </source>
</evidence>
<dbReference type="RefSeq" id="XP_055703971.1">
    <property type="nucleotide sequence ID" value="XM_055847996.1"/>
</dbReference>
<keyword evidence="3" id="KW-0479">Metal-binding</keyword>
<evidence type="ECO:0000256" key="12">
    <source>
        <dbReference type="RuleBase" id="RU004447"/>
    </source>
</evidence>
<dbReference type="FunFam" id="3.30.830.10:FF:000005">
    <property type="entry name" value="nardilysin isoform X1"/>
    <property type="match status" value="1"/>
</dbReference>
<dbReference type="KEGG" id="ppap:129802283"/>
<reference evidence="17" key="1">
    <citation type="submission" date="2022-08" db="UniProtKB">
        <authorList>
            <consortium name="EnsemblMetazoa"/>
        </authorList>
    </citation>
    <scope>IDENTIFICATION</scope>
    <source>
        <strain evidence="17">Israel</strain>
    </source>
</reference>
<keyword evidence="4" id="KW-0378">Hydrolase</keyword>
<accession>A0A1B0CZ24</accession>
<feature type="domain" description="Peptidase M16 N-terminal" evidence="13">
    <location>
        <begin position="84"/>
        <end position="221"/>
    </location>
</feature>
<dbReference type="GO" id="GO:0046872">
    <property type="term" value="F:metal ion binding"/>
    <property type="evidence" value="ECO:0007669"/>
    <property type="project" value="UniProtKB-KW"/>
</dbReference>
<name>A0A1B0CZ24_PHLPP</name>
<dbReference type="Pfam" id="PF22456">
    <property type="entry name" value="PqqF-like_C_4"/>
    <property type="match status" value="1"/>
</dbReference>
<evidence type="ECO:0000256" key="2">
    <source>
        <dbReference type="ARBA" id="ARBA00022670"/>
    </source>
</evidence>
<keyword evidence="18" id="KW-1185">Reference proteome</keyword>
<dbReference type="PANTHER" id="PTHR43690">
    <property type="entry name" value="NARDILYSIN"/>
    <property type="match status" value="1"/>
</dbReference>
<evidence type="ECO:0000256" key="4">
    <source>
        <dbReference type="ARBA" id="ARBA00022801"/>
    </source>
</evidence>
<dbReference type="PROSITE" id="PS00143">
    <property type="entry name" value="INSULINASE"/>
    <property type="match status" value="1"/>
</dbReference>
<protein>
    <recommendedName>
        <fullName evidence="9">Insulin-degrading enzyme</fullName>
        <ecNumber evidence="8">3.4.24.56</ecNumber>
    </recommendedName>
    <alternativeName>
        <fullName evidence="11">Insulin protease</fullName>
    </alternativeName>
    <alternativeName>
        <fullName evidence="10">Insulysin</fullName>
    </alternativeName>
</protein>
<evidence type="ECO:0000256" key="5">
    <source>
        <dbReference type="ARBA" id="ARBA00022833"/>
    </source>
</evidence>
<dbReference type="GO" id="GO:0051603">
    <property type="term" value="P:proteolysis involved in protein catabolic process"/>
    <property type="evidence" value="ECO:0007669"/>
    <property type="project" value="TreeGrafter"/>
</dbReference>
<dbReference type="EMBL" id="AJVK01009457">
    <property type="status" value="NOT_ANNOTATED_CDS"/>
    <property type="molecule type" value="Genomic_DNA"/>
</dbReference>
<evidence type="ECO:0000259" key="14">
    <source>
        <dbReference type="Pfam" id="PF05193"/>
    </source>
</evidence>
<dbReference type="OrthoDB" id="952271at2759"/>
<dbReference type="InterPro" id="IPR032632">
    <property type="entry name" value="Peptidase_M16_M"/>
</dbReference>
<dbReference type="SUPFAM" id="SSF63411">
    <property type="entry name" value="LuxS/MPP-like metallohydrolase"/>
    <property type="match status" value="4"/>
</dbReference>
<dbReference type="GO" id="GO:0043171">
    <property type="term" value="P:peptide catabolic process"/>
    <property type="evidence" value="ECO:0007669"/>
    <property type="project" value="TreeGrafter"/>
</dbReference>
<dbReference type="EnsemblMetazoa" id="PPAI000346-RA">
    <property type="protein sequence ID" value="PPAI000346-PA"/>
    <property type="gene ID" value="PPAI000346"/>
</dbReference>
<evidence type="ECO:0000256" key="1">
    <source>
        <dbReference type="ARBA" id="ARBA00007261"/>
    </source>
</evidence>
<dbReference type="Proteomes" id="UP000092462">
    <property type="component" value="Unassembled WGS sequence"/>
</dbReference>
<dbReference type="VEuPathDB" id="VectorBase:PPAI000346"/>
<sequence length="1025" mass="118074">MHFIGRSHVVVGICKNTLVWRNLCNSQWNRFLVGRRTILLARTMANTAEVSAKMNNVVERFDNITKSAEDNRNYRGLLLSNDMKVLLVSDPTTERSAAAMAVDVGHLSDPAEIPGLAHFLEHMLFLGTEKYPNENDYSTYLAQHGGNSNASTYADITKFYFDIVPDKLEGALDRFAQFFIAPLYTESATDREINAVHSEHEKNVPMDSWRVRQVNKSLSNPRHPYSKFGTGNKKTLDEDVRAKGINIRDELLKFQDKWYSANIMSLAVFGKEELDVLEEMVISKFSEVVNKDVVAPTWTESPYTENELGVKVNVVPVKDTRSLTITFPCPDLESLYKSSPDKYITHLLGHEGKGSLLSELKSKGYCNNLMAGYTLAARGFGFFDIVVDLTQDGFENVNDVILNTFQYIQMLKTEGAVRRIFDEYRHILEMQFRFKEKEGPLSLVSSVVHSMRILPFEDVLSAGYFISEWRPDLIEDILKYLEPQKMRAVVVGKKVESKCDRTEFWYGTKFSVENFRPEELKAWSDCQLNPQFYLPEENLFIPTQFTIADLEDDVTDYPTIIYDTTHIRVWHKQDAEFRKPKALMNFDFSSPLVYSDPLNCNLTHLFVMLFRDHLTEYLYNAELAGLRLNVGNTLNEISISISGFNEKQKLFLQDILNALYNFKVDPKRFDIFKEKYTRTLKNFEAEQPYQHAVYYLGVLLTEFAWTKKELLDATKATTPETLQQFIHDFLSRVHVECLIYGNVTKGDAMDLASIIEERLKKTNSVTLPLLARQLFPKREYKLGEGRSFLFRKNNQFHMASCTLFYIQCGVQSDVNNIFTDLVVQILSEPCNNVLRTKEQLGYIVFCSARKINGVQGIRMLVQSSQPTAFVEERMELFLDSMVEHIENMPDEEFQRHKDSLAAIKLEKPRQLMSWFSRYWTEIGLQQYHFSRGQAEVAVLKGVTKEALLQYYKDSILRSSKRRQKLAIHIISSQSENENGGGQDNEILQDNVEVVTDLSTFKSSKELYPVVQPYIDIRRKGARSKL</sequence>
<dbReference type="FunFam" id="3.30.830.10:FF:000004">
    <property type="entry name" value="Putative insulin-degrading enzyme"/>
    <property type="match status" value="1"/>
</dbReference>
<feature type="domain" description="Peptidase M16 C-terminal" evidence="14">
    <location>
        <begin position="248"/>
        <end position="427"/>
    </location>
</feature>
<evidence type="ECO:0000259" key="13">
    <source>
        <dbReference type="Pfam" id="PF00675"/>
    </source>
</evidence>
<dbReference type="GeneID" id="129802283"/>
<evidence type="ECO:0000259" key="16">
    <source>
        <dbReference type="Pfam" id="PF22456"/>
    </source>
</evidence>
<keyword evidence="5" id="KW-0862">Zinc</keyword>
<evidence type="ECO:0000256" key="7">
    <source>
        <dbReference type="ARBA" id="ARBA00052248"/>
    </source>
</evidence>
<dbReference type="InterPro" id="IPR011765">
    <property type="entry name" value="Pept_M16_N"/>
</dbReference>
<dbReference type="InterPro" id="IPR007863">
    <property type="entry name" value="Peptidase_M16_C"/>
</dbReference>
<dbReference type="GO" id="GO:0005829">
    <property type="term" value="C:cytosol"/>
    <property type="evidence" value="ECO:0007669"/>
    <property type="project" value="TreeGrafter"/>
</dbReference>
<feature type="domain" description="Peptidase M16 middle/third" evidence="15">
    <location>
        <begin position="432"/>
        <end position="713"/>
    </location>
</feature>
<dbReference type="Pfam" id="PF16187">
    <property type="entry name" value="Peptidase_M16_M"/>
    <property type="match status" value="1"/>
</dbReference>
<dbReference type="InterPro" id="IPR050626">
    <property type="entry name" value="Peptidase_M16"/>
</dbReference>
<dbReference type="GO" id="GO:0004222">
    <property type="term" value="F:metalloendopeptidase activity"/>
    <property type="evidence" value="ECO:0007669"/>
    <property type="project" value="UniProtKB-EC"/>
</dbReference>
<dbReference type="InterPro" id="IPR011249">
    <property type="entry name" value="Metalloenz_LuxS/M16"/>
</dbReference>
<evidence type="ECO:0000259" key="15">
    <source>
        <dbReference type="Pfam" id="PF16187"/>
    </source>
</evidence>
<dbReference type="VEuPathDB" id="VectorBase:PPAPM1_005432"/>
<dbReference type="PANTHER" id="PTHR43690:SF18">
    <property type="entry name" value="INSULIN-DEGRADING ENZYME-RELATED"/>
    <property type="match status" value="1"/>
</dbReference>
<comment type="catalytic activity">
    <reaction evidence="7">
        <text>Degradation of insulin, glucagon and other polypeptides. No action on proteins.</text>
        <dbReference type="EC" id="3.4.24.56"/>
    </reaction>
</comment>
<dbReference type="Pfam" id="PF00675">
    <property type="entry name" value="Peptidase_M16"/>
    <property type="match status" value="1"/>
</dbReference>